<feature type="compositionally biased region" description="Low complexity" evidence="1">
    <location>
        <begin position="88"/>
        <end position="104"/>
    </location>
</feature>
<dbReference type="EMBL" id="JARAKH010000020">
    <property type="protein sequence ID" value="KAK8393490.1"/>
    <property type="molecule type" value="Genomic_DNA"/>
</dbReference>
<proteinExistence type="predicted"/>
<feature type="region of interest" description="Disordered" evidence="1">
    <location>
        <begin position="1"/>
        <end position="59"/>
    </location>
</feature>
<gene>
    <name evidence="2" type="ORF">O3P69_006661</name>
</gene>
<dbReference type="AlphaFoldDB" id="A0AAW0U0J6"/>
<evidence type="ECO:0000313" key="2">
    <source>
        <dbReference type="EMBL" id="KAK8393490.1"/>
    </source>
</evidence>
<protein>
    <submittedName>
        <fullName evidence="2">Uncharacterized protein</fullName>
    </submittedName>
</protein>
<feature type="region of interest" description="Disordered" evidence="1">
    <location>
        <begin position="71"/>
        <end position="140"/>
    </location>
</feature>
<accession>A0AAW0U0J6</accession>
<feature type="compositionally biased region" description="Basic and acidic residues" evidence="1">
    <location>
        <begin position="121"/>
        <end position="133"/>
    </location>
</feature>
<dbReference type="Proteomes" id="UP001487740">
    <property type="component" value="Unassembled WGS sequence"/>
</dbReference>
<name>A0AAW0U0J6_SCYPA</name>
<evidence type="ECO:0000256" key="1">
    <source>
        <dbReference type="SAM" id="MobiDB-lite"/>
    </source>
</evidence>
<organism evidence="2 3">
    <name type="scientific">Scylla paramamosain</name>
    <name type="common">Mud crab</name>
    <dbReference type="NCBI Taxonomy" id="85552"/>
    <lineage>
        <taxon>Eukaryota</taxon>
        <taxon>Metazoa</taxon>
        <taxon>Ecdysozoa</taxon>
        <taxon>Arthropoda</taxon>
        <taxon>Crustacea</taxon>
        <taxon>Multicrustacea</taxon>
        <taxon>Malacostraca</taxon>
        <taxon>Eumalacostraca</taxon>
        <taxon>Eucarida</taxon>
        <taxon>Decapoda</taxon>
        <taxon>Pleocyemata</taxon>
        <taxon>Brachyura</taxon>
        <taxon>Eubrachyura</taxon>
        <taxon>Portunoidea</taxon>
        <taxon>Portunidae</taxon>
        <taxon>Portuninae</taxon>
        <taxon>Scylla</taxon>
    </lineage>
</organism>
<keyword evidence="3" id="KW-1185">Reference proteome</keyword>
<evidence type="ECO:0000313" key="3">
    <source>
        <dbReference type="Proteomes" id="UP001487740"/>
    </source>
</evidence>
<comment type="caution">
    <text evidence="2">The sequence shown here is derived from an EMBL/GenBank/DDBJ whole genome shotgun (WGS) entry which is preliminary data.</text>
</comment>
<sequence length="140" mass="15460">MHFTSSDYKDDLKHRLLGTEAPKSYRPLTDTAVPSLNLPKGKSVTARCSERSARAEKRGRKRIVDEILSDAEYESRIGRGNNSDALPASATEKSTKATSSGETSLQDVLADPANVINESDQYEKEEGTSDVHNHFVTYEN</sequence>
<reference evidence="2 3" key="1">
    <citation type="submission" date="2023-03" db="EMBL/GenBank/DDBJ databases">
        <title>High-quality genome of Scylla paramamosain provides insights in environmental adaptation.</title>
        <authorList>
            <person name="Zhang L."/>
        </authorList>
    </citation>
    <scope>NUCLEOTIDE SEQUENCE [LARGE SCALE GENOMIC DNA]</scope>
    <source>
        <strain evidence="2">LZ_2023a</strain>
        <tissue evidence="2">Muscle</tissue>
    </source>
</reference>